<reference evidence="2 3" key="1">
    <citation type="submission" date="2014-02" db="EMBL/GenBank/DDBJ databases">
        <authorList>
            <person name="Genoscope - CEA"/>
        </authorList>
    </citation>
    <scope>NUCLEOTIDE SEQUENCE [LARGE SCALE GENOMIC DNA]</scope>
    <source>
        <strain evidence="2 3">PCC 8005</strain>
    </source>
</reference>
<gene>
    <name evidence="2" type="ORF">ARTHRO_60560</name>
</gene>
<evidence type="ECO:0000259" key="1">
    <source>
        <dbReference type="Pfam" id="PF06967"/>
    </source>
</evidence>
<accession>A0A9P1KKA6</accession>
<dbReference type="InterPro" id="IPR009717">
    <property type="entry name" value="Mo-dep_Nase_C"/>
</dbReference>
<dbReference type="Pfam" id="PF06967">
    <property type="entry name" value="Mo-nitro_C"/>
    <property type="match status" value="1"/>
</dbReference>
<name>A0A9P1KKA6_9CYAN</name>
<proteinExistence type="predicted"/>
<dbReference type="EMBL" id="FO818640">
    <property type="protein sequence ID" value="CDM97959.1"/>
    <property type="molecule type" value="Genomic_DNA"/>
</dbReference>
<protein>
    <submittedName>
        <fullName evidence="2">Mo-dependent nitrogenase family protein (Modular protein)</fullName>
    </submittedName>
</protein>
<feature type="domain" description="Mo-dependent nitrogenase C-terminal" evidence="1">
    <location>
        <begin position="13"/>
        <end position="93"/>
    </location>
</feature>
<keyword evidence="3" id="KW-1185">Reference proteome</keyword>
<organism evidence="2 3">
    <name type="scientific">Limnospira indica PCC 8005</name>
    <dbReference type="NCBI Taxonomy" id="376219"/>
    <lineage>
        <taxon>Bacteria</taxon>
        <taxon>Bacillati</taxon>
        <taxon>Cyanobacteriota</taxon>
        <taxon>Cyanophyceae</taxon>
        <taxon>Oscillatoriophycideae</taxon>
        <taxon>Oscillatoriales</taxon>
        <taxon>Sirenicapillariaceae</taxon>
        <taxon>Limnospira</taxon>
    </lineage>
</organism>
<sequence>MNTPNLNTQPNFILKPIKTWLDIQVKNPKTARLICNLIPAKCPFERTIKMFGRTVLQIPPLCKFNPFYEEVVAMRFRALCYLADECGEDISQFFVAEDNLSLAQILASSRCFLRVVSGRGPWR</sequence>
<dbReference type="AlphaFoldDB" id="A0A9P1KKA6"/>
<evidence type="ECO:0000313" key="3">
    <source>
        <dbReference type="Proteomes" id="UP000032946"/>
    </source>
</evidence>
<dbReference type="Proteomes" id="UP000032946">
    <property type="component" value="Chromosome"/>
</dbReference>
<evidence type="ECO:0000313" key="2">
    <source>
        <dbReference type="EMBL" id="CDM97959.1"/>
    </source>
</evidence>